<dbReference type="SUPFAM" id="SSF54637">
    <property type="entry name" value="Thioesterase/thiol ester dehydrase-isomerase"/>
    <property type="match status" value="1"/>
</dbReference>
<dbReference type="GO" id="GO:0005829">
    <property type="term" value="C:cytosol"/>
    <property type="evidence" value="ECO:0007669"/>
    <property type="project" value="TreeGrafter"/>
</dbReference>
<dbReference type="InterPro" id="IPR006683">
    <property type="entry name" value="Thioestr_dom"/>
</dbReference>
<organism evidence="3 4">
    <name type="scientific">Halarchaeum grantii</name>
    <dbReference type="NCBI Taxonomy" id="1193105"/>
    <lineage>
        <taxon>Archaea</taxon>
        <taxon>Methanobacteriati</taxon>
        <taxon>Methanobacteriota</taxon>
        <taxon>Stenosarchaea group</taxon>
        <taxon>Halobacteria</taxon>
        <taxon>Halobacteriales</taxon>
        <taxon>Halobacteriaceae</taxon>
    </lineage>
</organism>
<keyword evidence="1" id="KW-0378">Hydrolase</keyword>
<dbReference type="PROSITE" id="PS51770">
    <property type="entry name" value="HOTDOG_ACOT"/>
    <property type="match status" value="1"/>
</dbReference>
<dbReference type="Gene3D" id="3.10.129.10">
    <property type="entry name" value="Hotdog Thioesterase"/>
    <property type="match status" value="1"/>
</dbReference>
<accession>A0A830EYN2</accession>
<evidence type="ECO:0000259" key="2">
    <source>
        <dbReference type="PROSITE" id="PS51770"/>
    </source>
</evidence>
<feature type="domain" description="HotDog ACOT-type" evidence="2">
    <location>
        <begin position="8"/>
        <end position="120"/>
    </location>
</feature>
<dbReference type="PANTHER" id="PTHR11049">
    <property type="entry name" value="ACYL COENZYME A THIOESTER HYDROLASE"/>
    <property type="match status" value="1"/>
</dbReference>
<dbReference type="GO" id="GO:0006637">
    <property type="term" value="P:acyl-CoA metabolic process"/>
    <property type="evidence" value="ECO:0007669"/>
    <property type="project" value="TreeGrafter"/>
</dbReference>
<reference evidence="3 4" key="1">
    <citation type="journal article" date="2019" name="Int. J. Syst. Evol. Microbiol.">
        <title>The Global Catalogue of Microorganisms (GCM) 10K type strain sequencing project: providing services to taxonomists for standard genome sequencing and annotation.</title>
        <authorList>
            <consortium name="The Broad Institute Genomics Platform"/>
            <consortium name="The Broad Institute Genome Sequencing Center for Infectious Disease"/>
            <person name="Wu L."/>
            <person name="Ma J."/>
        </authorList>
    </citation>
    <scope>NUCLEOTIDE SEQUENCE [LARGE SCALE GENOMIC DNA]</scope>
    <source>
        <strain evidence="3 4">JCM 19585</strain>
    </source>
</reference>
<evidence type="ECO:0000313" key="3">
    <source>
        <dbReference type="EMBL" id="GGL37668.1"/>
    </source>
</evidence>
<comment type="caution">
    <text evidence="3">The sequence shown here is derived from an EMBL/GenBank/DDBJ whole genome shotgun (WGS) entry which is preliminary data.</text>
</comment>
<dbReference type="Pfam" id="PF03061">
    <property type="entry name" value="4HBT"/>
    <property type="match status" value="1"/>
</dbReference>
<dbReference type="PANTHER" id="PTHR11049:SF24">
    <property type="entry name" value="CYTOSOLIC ACYL COENZYME A THIOESTER HYDROLASE"/>
    <property type="match status" value="1"/>
</dbReference>
<proteinExistence type="predicted"/>
<dbReference type="CDD" id="cd03442">
    <property type="entry name" value="BFIT_BACH"/>
    <property type="match status" value="1"/>
</dbReference>
<dbReference type="OrthoDB" id="15030at2157"/>
<dbReference type="Proteomes" id="UP000628840">
    <property type="component" value="Unassembled WGS sequence"/>
</dbReference>
<name>A0A830EYN2_9EURY</name>
<dbReference type="RefSeq" id="WP_188883758.1">
    <property type="nucleotide sequence ID" value="NZ_BMPF01000003.1"/>
</dbReference>
<dbReference type="AlphaFoldDB" id="A0A830EYN2"/>
<dbReference type="GO" id="GO:0009062">
    <property type="term" value="P:fatty acid catabolic process"/>
    <property type="evidence" value="ECO:0007669"/>
    <property type="project" value="TreeGrafter"/>
</dbReference>
<gene>
    <name evidence="3" type="ORF">GCM10009037_21580</name>
</gene>
<protein>
    <submittedName>
        <fullName evidence="3">Acyl-CoA thioesterase</fullName>
    </submittedName>
</protein>
<keyword evidence="4" id="KW-1185">Reference proteome</keyword>
<evidence type="ECO:0000313" key="4">
    <source>
        <dbReference type="Proteomes" id="UP000628840"/>
    </source>
</evidence>
<sequence length="167" mass="18592">MSDTVPLARSFTERTEVLMPTDTNHLNRAFGGRILEWMDVVASVACRRFAGRQVVTASIDHIDFHAPIDVGDVVTVESFVFDTGRTSVSVRAAVRAEDPEAGEEWEVTTAFFTFVALDDDETPVEVPDVACPDDDQRGLRDLALDDRREHREALVERIDAEQEEADG</sequence>
<dbReference type="EMBL" id="BMPF01000003">
    <property type="protein sequence ID" value="GGL37668.1"/>
    <property type="molecule type" value="Genomic_DNA"/>
</dbReference>
<dbReference type="InterPro" id="IPR029069">
    <property type="entry name" value="HotDog_dom_sf"/>
</dbReference>
<evidence type="ECO:0000256" key="1">
    <source>
        <dbReference type="ARBA" id="ARBA00022801"/>
    </source>
</evidence>
<dbReference type="GO" id="GO:0052816">
    <property type="term" value="F:long-chain fatty acyl-CoA hydrolase activity"/>
    <property type="evidence" value="ECO:0007669"/>
    <property type="project" value="TreeGrafter"/>
</dbReference>
<dbReference type="InterPro" id="IPR040170">
    <property type="entry name" value="Cytosol_ACT"/>
</dbReference>
<dbReference type="InterPro" id="IPR033120">
    <property type="entry name" value="HOTDOG_ACOT"/>
</dbReference>